<evidence type="ECO:0000313" key="10">
    <source>
        <dbReference type="EMBL" id="KAK7017823.1"/>
    </source>
</evidence>
<evidence type="ECO:0000256" key="1">
    <source>
        <dbReference type="ARBA" id="ARBA00003917"/>
    </source>
</evidence>
<evidence type="ECO:0000259" key="9">
    <source>
        <dbReference type="PROSITE" id="PS50873"/>
    </source>
</evidence>
<evidence type="ECO:0000313" key="11">
    <source>
        <dbReference type="Proteomes" id="UP001362999"/>
    </source>
</evidence>
<evidence type="ECO:0000256" key="8">
    <source>
        <dbReference type="RuleBase" id="RU363051"/>
    </source>
</evidence>
<dbReference type="EMBL" id="JAWWNJ010000047">
    <property type="protein sequence ID" value="KAK7017823.1"/>
    <property type="molecule type" value="Genomic_DNA"/>
</dbReference>
<protein>
    <recommendedName>
        <fullName evidence="8">Peroxidase</fullName>
        <ecNumber evidence="8">1.11.1.-</ecNumber>
    </recommendedName>
</protein>
<keyword evidence="5" id="KW-0479">Metal-binding</keyword>
<keyword evidence="3 8" id="KW-0575">Peroxidase</keyword>
<organism evidence="10 11">
    <name type="scientific">Favolaschia claudopus</name>
    <dbReference type="NCBI Taxonomy" id="2862362"/>
    <lineage>
        <taxon>Eukaryota</taxon>
        <taxon>Fungi</taxon>
        <taxon>Dikarya</taxon>
        <taxon>Basidiomycota</taxon>
        <taxon>Agaricomycotina</taxon>
        <taxon>Agaricomycetes</taxon>
        <taxon>Agaricomycetidae</taxon>
        <taxon>Agaricales</taxon>
        <taxon>Marasmiineae</taxon>
        <taxon>Mycenaceae</taxon>
        <taxon>Favolaschia</taxon>
    </lineage>
</organism>
<dbReference type="InterPro" id="IPR002016">
    <property type="entry name" value="Haem_peroxidase"/>
</dbReference>
<comment type="caution">
    <text evidence="10">The sequence shown here is derived from an EMBL/GenBank/DDBJ whole genome shotgun (WGS) entry which is preliminary data.</text>
</comment>
<accession>A0AAW0AXM6</accession>
<dbReference type="GO" id="GO:0046872">
    <property type="term" value="F:metal ion binding"/>
    <property type="evidence" value="ECO:0007669"/>
    <property type="project" value="UniProtKB-UniRule"/>
</dbReference>
<evidence type="ECO:0000256" key="5">
    <source>
        <dbReference type="ARBA" id="ARBA00022723"/>
    </source>
</evidence>
<dbReference type="PANTHER" id="PTHR31356:SF53">
    <property type="entry name" value="HEME PEROXIDASE"/>
    <property type="match status" value="1"/>
</dbReference>
<keyword evidence="7" id="KW-0408">Iron</keyword>
<gene>
    <name evidence="10" type="ORF">R3P38DRAFT_3201473</name>
</gene>
<dbReference type="Pfam" id="PF00141">
    <property type="entry name" value="peroxidase"/>
    <property type="match status" value="1"/>
</dbReference>
<dbReference type="InterPro" id="IPR010255">
    <property type="entry name" value="Haem_peroxidase_sf"/>
</dbReference>
<name>A0AAW0AXM6_9AGAR</name>
<dbReference type="EC" id="1.11.1.-" evidence="8"/>
<evidence type="ECO:0000256" key="2">
    <source>
        <dbReference type="ARBA" id="ARBA00005997"/>
    </source>
</evidence>
<dbReference type="PRINTS" id="PR00458">
    <property type="entry name" value="PEROXIDASE"/>
</dbReference>
<evidence type="ECO:0000256" key="3">
    <source>
        <dbReference type="ARBA" id="ARBA00022559"/>
    </source>
</evidence>
<sequence>MYFDYSWALAFGTLIISFHATGITAYTWPSPKLDALEAARFDQLGVNAVSAGLTSFVQPCDSFLFGDNTGRANAADWIRTAYHDMATHNSADGTGGLDGSIRFDEEQARAENAGDGFHNTMLIAAFLSNRYVSVADSIALAALIAIENCGGPEIPFRGGRIDATEPNTPGVPEPQQDLDSHIASFARQGFTPTEMIGLVACGHSFGGVQHDAFPDIVGNLNDPNNTEDVAHFDSTFSQFDNKIATEFIEGTTQNPLVVGFNDTTNSDKRIFASDGNSTMRAFADSPSLFAATCADLFARMLDTVPSNVQLTDVLTPLPVKPSGVQLTLDGDFIQLAGQVRLWNTTEDSSRIVRMLWHDHHGGMGNATLSFTGTSSSTGGKYTAAWYAFNASNSDSSISLDATAGIKSLSFLVNDQLEDQDGVGFAIQDGFMFSKTSCRIQSPFTGRFDVAVRKDVNPTRVYLEEISTDGTQKVTVTEIDISPPTSPVFGDSAYSLWSINLTDPTTVYSIGAEIGGVKYSTTDEHLFIEFPLCSGV</sequence>
<dbReference type="GO" id="GO:0004601">
    <property type="term" value="F:peroxidase activity"/>
    <property type="evidence" value="ECO:0007669"/>
    <property type="project" value="UniProtKB-KW"/>
</dbReference>
<evidence type="ECO:0000256" key="4">
    <source>
        <dbReference type="ARBA" id="ARBA00022617"/>
    </source>
</evidence>
<dbReference type="Proteomes" id="UP001362999">
    <property type="component" value="Unassembled WGS sequence"/>
</dbReference>
<dbReference type="SUPFAM" id="SSF48113">
    <property type="entry name" value="Heme-dependent peroxidases"/>
    <property type="match status" value="1"/>
</dbReference>
<dbReference type="InterPro" id="IPR044831">
    <property type="entry name" value="Ccp1-like"/>
</dbReference>
<dbReference type="PRINTS" id="PR00459">
    <property type="entry name" value="ASPEROXIDASE"/>
</dbReference>
<dbReference type="PROSITE" id="PS50873">
    <property type="entry name" value="PEROXIDASE_4"/>
    <property type="match status" value="1"/>
</dbReference>
<dbReference type="GO" id="GO:0020037">
    <property type="term" value="F:heme binding"/>
    <property type="evidence" value="ECO:0007669"/>
    <property type="project" value="UniProtKB-UniRule"/>
</dbReference>
<keyword evidence="4" id="KW-0349">Heme</keyword>
<dbReference type="Gene3D" id="1.10.420.10">
    <property type="entry name" value="Peroxidase, domain 2"/>
    <property type="match status" value="1"/>
</dbReference>
<dbReference type="GO" id="GO:0034599">
    <property type="term" value="P:cellular response to oxidative stress"/>
    <property type="evidence" value="ECO:0007669"/>
    <property type="project" value="InterPro"/>
</dbReference>
<comment type="similarity">
    <text evidence="2">Belongs to the peroxidase family. Cytochrome c peroxidase subfamily.</text>
</comment>
<reference evidence="10 11" key="1">
    <citation type="journal article" date="2024" name="J Genomics">
        <title>Draft genome sequencing and assembly of Favolaschia claudopus CIRM-BRFM 2984 isolated from oak limbs.</title>
        <authorList>
            <person name="Navarro D."/>
            <person name="Drula E."/>
            <person name="Chaduli D."/>
            <person name="Cazenave R."/>
            <person name="Ahrendt S."/>
            <person name="Wang J."/>
            <person name="Lipzen A."/>
            <person name="Daum C."/>
            <person name="Barry K."/>
            <person name="Grigoriev I.V."/>
            <person name="Favel A."/>
            <person name="Rosso M.N."/>
            <person name="Martin F."/>
        </authorList>
    </citation>
    <scope>NUCLEOTIDE SEQUENCE [LARGE SCALE GENOMIC DNA]</scope>
    <source>
        <strain evidence="10 11">CIRM-BRFM 2984</strain>
    </source>
</reference>
<keyword evidence="11" id="KW-1185">Reference proteome</keyword>
<evidence type="ECO:0000256" key="6">
    <source>
        <dbReference type="ARBA" id="ARBA00023002"/>
    </source>
</evidence>
<dbReference type="InterPro" id="IPR002207">
    <property type="entry name" value="Peroxidase_I"/>
</dbReference>
<dbReference type="Gene3D" id="1.10.520.10">
    <property type="match status" value="1"/>
</dbReference>
<evidence type="ECO:0000256" key="7">
    <source>
        <dbReference type="ARBA" id="ARBA00023004"/>
    </source>
</evidence>
<dbReference type="GO" id="GO:0000302">
    <property type="term" value="P:response to reactive oxygen species"/>
    <property type="evidence" value="ECO:0007669"/>
    <property type="project" value="TreeGrafter"/>
</dbReference>
<comment type="function">
    <text evidence="1">Destroys radicals which are normally produced within the cells and which are toxic to biological systems.</text>
</comment>
<dbReference type="AlphaFoldDB" id="A0AAW0AXM6"/>
<dbReference type="GO" id="GO:0042744">
    <property type="term" value="P:hydrogen peroxide catabolic process"/>
    <property type="evidence" value="ECO:0007669"/>
    <property type="project" value="TreeGrafter"/>
</dbReference>
<keyword evidence="6 8" id="KW-0560">Oxidoreductase</keyword>
<proteinExistence type="inferred from homology"/>
<dbReference type="PANTHER" id="PTHR31356">
    <property type="entry name" value="THYLAKOID LUMENAL 29 KDA PROTEIN, CHLOROPLASTIC-RELATED"/>
    <property type="match status" value="1"/>
</dbReference>
<feature type="domain" description="Plant heme peroxidase family profile" evidence="9">
    <location>
        <begin position="56"/>
        <end position="340"/>
    </location>
</feature>